<evidence type="ECO:0000313" key="2">
    <source>
        <dbReference type="Proteomes" id="UP000681290"/>
    </source>
</evidence>
<name>A0ABQ4MR43_9BACL</name>
<dbReference type="Proteomes" id="UP000681290">
    <property type="component" value="Unassembled WGS sequence"/>
</dbReference>
<organism evidence="1 2">
    <name type="scientific">Paenibacillus woosongensis</name>
    <dbReference type="NCBI Taxonomy" id="307580"/>
    <lineage>
        <taxon>Bacteria</taxon>
        <taxon>Bacillati</taxon>
        <taxon>Bacillota</taxon>
        <taxon>Bacilli</taxon>
        <taxon>Bacillales</taxon>
        <taxon>Paenibacillaceae</taxon>
        <taxon>Paenibacillus</taxon>
    </lineage>
</organism>
<sequence length="45" mass="5286">MLNERVAKLSKVAWDKGIYIIVIGELFYNKSDRPYVRVDDINLMV</sequence>
<evidence type="ECO:0000313" key="1">
    <source>
        <dbReference type="EMBL" id="GIP58470.1"/>
    </source>
</evidence>
<comment type="caution">
    <text evidence="1">The sequence shown here is derived from an EMBL/GenBank/DDBJ whole genome shotgun (WGS) entry which is preliminary data.</text>
</comment>
<dbReference type="EMBL" id="BOSM01000003">
    <property type="protein sequence ID" value="GIP58470.1"/>
    <property type="molecule type" value="Genomic_DNA"/>
</dbReference>
<protein>
    <submittedName>
        <fullName evidence="1">Uncharacterized protein</fullName>
    </submittedName>
</protein>
<accession>A0ABQ4MR43</accession>
<proteinExistence type="predicted"/>
<reference evidence="1 2" key="1">
    <citation type="submission" date="2021-03" db="EMBL/GenBank/DDBJ databases">
        <title>Antimicrobial resistance genes in bacteria isolated from Japanese honey, and their potential for conferring macrolide and lincosamide resistance in the American foulbrood pathogen Paenibacillus larvae.</title>
        <authorList>
            <person name="Okamoto M."/>
            <person name="Kumagai M."/>
            <person name="Kanamori H."/>
            <person name="Takamatsu D."/>
        </authorList>
    </citation>
    <scope>NUCLEOTIDE SEQUENCE [LARGE SCALE GENOMIC DNA]</scope>
    <source>
        <strain evidence="1 2">J15TS10</strain>
    </source>
</reference>
<gene>
    <name evidence="1" type="ORF">J15TS10_22840</name>
</gene>
<keyword evidence="2" id="KW-1185">Reference proteome</keyword>